<accession>A0A067U1Q6</accession>
<reference evidence="2" key="1">
    <citation type="journal article" date="2014" name="Proc. Natl. Acad. Sci. U.S.A.">
        <title>Extensive sampling of basidiomycete genomes demonstrates inadequacy of the white-rot/brown-rot paradigm for wood decay fungi.</title>
        <authorList>
            <person name="Riley R."/>
            <person name="Salamov A.A."/>
            <person name="Brown D.W."/>
            <person name="Nagy L.G."/>
            <person name="Floudas D."/>
            <person name="Held B.W."/>
            <person name="Levasseur A."/>
            <person name="Lombard V."/>
            <person name="Morin E."/>
            <person name="Otillar R."/>
            <person name="Lindquist E.A."/>
            <person name="Sun H."/>
            <person name="LaButti K.M."/>
            <person name="Schmutz J."/>
            <person name="Jabbour D."/>
            <person name="Luo H."/>
            <person name="Baker S.E."/>
            <person name="Pisabarro A.G."/>
            <person name="Walton J.D."/>
            <person name="Blanchette R.A."/>
            <person name="Henrissat B."/>
            <person name="Martin F."/>
            <person name="Cullen D."/>
            <person name="Hibbett D.S."/>
            <person name="Grigoriev I.V."/>
        </authorList>
    </citation>
    <scope>NUCLEOTIDE SEQUENCE [LARGE SCALE GENOMIC DNA]</scope>
    <source>
        <strain evidence="2">CBS 339.88</strain>
    </source>
</reference>
<protein>
    <recommendedName>
        <fullName evidence="3">Lipoprotein</fullName>
    </recommendedName>
</protein>
<dbReference type="Proteomes" id="UP000027222">
    <property type="component" value="Unassembled WGS sequence"/>
</dbReference>
<gene>
    <name evidence="1" type="ORF">GALMADRAFT_234062</name>
</gene>
<dbReference type="HOGENOM" id="CLU_3050444_0_0_1"/>
<dbReference type="EMBL" id="KL142367">
    <property type="protein sequence ID" value="KDR85288.1"/>
    <property type="molecule type" value="Genomic_DNA"/>
</dbReference>
<evidence type="ECO:0000313" key="1">
    <source>
        <dbReference type="EMBL" id="KDR85288.1"/>
    </source>
</evidence>
<keyword evidence="2" id="KW-1185">Reference proteome</keyword>
<dbReference type="PROSITE" id="PS51257">
    <property type="entry name" value="PROKAR_LIPOPROTEIN"/>
    <property type="match status" value="1"/>
</dbReference>
<organism evidence="1 2">
    <name type="scientific">Galerina marginata (strain CBS 339.88)</name>
    <dbReference type="NCBI Taxonomy" id="685588"/>
    <lineage>
        <taxon>Eukaryota</taxon>
        <taxon>Fungi</taxon>
        <taxon>Dikarya</taxon>
        <taxon>Basidiomycota</taxon>
        <taxon>Agaricomycotina</taxon>
        <taxon>Agaricomycetes</taxon>
        <taxon>Agaricomycetidae</taxon>
        <taxon>Agaricales</taxon>
        <taxon>Agaricineae</taxon>
        <taxon>Strophariaceae</taxon>
        <taxon>Galerina</taxon>
    </lineage>
</organism>
<evidence type="ECO:0000313" key="2">
    <source>
        <dbReference type="Proteomes" id="UP000027222"/>
    </source>
</evidence>
<sequence>MSRRVIFNLPQPERTSWIVLIMMSGCPNTDYPSGTPDTSNLDSTLTPLRVFVVY</sequence>
<dbReference type="AlphaFoldDB" id="A0A067U1Q6"/>
<proteinExistence type="predicted"/>
<name>A0A067U1Q6_GALM3</name>
<evidence type="ECO:0008006" key="3">
    <source>
        <dbReference type="Google" id="ProtNLM"/>
    </source>
</evidence>